<dbReference type="GeneID" id="36579363"/>
<accession>A0A2J6SLR0</accession>
<name>A0A2J6SLR0_9HELO</name>
<dbReference type="Proteomes" id="UP000235371">
    <property type="component" value="Unassembled WGS sequence"/>
</dbReference>
<keyword evidence="1" id="KW-0472">Membrane</keyword>
<sequence length="98" mass="11111">MRAKFGPHSLARSSLPLWYVLVQGELIYVPLLLFPHLLLRIQAEGKLVSLAIIHFKGQRSSRTRNDEKRLVTPELLVFATGYKQEYPSPDSSYLTGEG</sequence>
<feature type="transmembrane region" description="Helical" evidence="1">
    <location>
        <begin position="17"/>
        <end position="39"/>
    </location>
</feature>
<dbReference type="RefSeq" id="XP_024728605.1">
    <property type="nucleotide sequence ID" value="XM_024871281.1"/>
</dbReference>
<keyword evidence="1" id="KW-0812">Transmembrane</keyword>
<organism evidence="2 3">
    <name type="scientific">Hyaloscypha bicolor E</name>
    <dbReference type="NCBI Taxonomy" id="1095630"/>
    <lineage>
        <taxon>Eukaryota</taxon>
        <taxon>Fungi</taxon>
        <taxon>Dikarya</taxon>
        <taxon>Ascomycota</taxon>
        <taxon>Pezizomycotina</taxon>
        <taxon>Leotiomycetes</taxon>
        <taxon>Helotiales</taxon>
        <taxon>Hyaloscyphaceae</taxon>
        <taxon>Hyaloscypha</taxon>
        <taxon>Hyaloscypha bicolor</taxon>
    </lineage>
</organism>
<dbReference type="EMBL" id="KZ613912">
    <property type="protein sequence ID" value="PMD51701.1"/>
    <property type="molecule type" value="Genomic_DNA"/>
</dbReference>
<evidence type="ECO:0000313" key="2">
    <source>
        <dbReference type="EMBL" id="PMD51701.1"/>
    </source>
</evidence>
<dbReference type="InParanoid" id="A0A2J6SLR0"/>
<evidence type="ECO:0000313" key="3">
    <source>
        <dbReference type="Proteomes" id="UP000235371"/>
    </source>
</evidence>
<gene>
    <name evidence="2" type="ORF">K444DRAFT_237617</name>
</gene>
<reference evidence="2 3" key="1">
    <citation type="submission" date="2016-04" db="EMBL/GenBank/DDBJ databases">
        <title>A degradative enzymes factory behind the ericoid mycorrhizal symbiosis.</title>
        <authorList>
            <consortium name="DOE Joint Genome Institute"/>
            <person name="Martino E."/>
            <person name="Morin E."/>
            <person name="Grelet G."/>
            <person name="Kuo A."/>
            <person name="Kohler A."/>
            <person name="Daghino S."/>
            <person name="Barry K."/>
            <person name="Choi C."/>
            <person name="Cichocki N."/>
            <person name="Clum A."/>
            <person name="Copeland A."/>
            <person name="Hainaut M."/>
            <person name="Haridas S."/>
            <person name="Labutti K."/>
            <person name="Lindquist E."/>
            <person name="Lipzen A."/>
            <person name="Khouja H.-R."/>
            <person name="Murat C."/>
            <person name="Ohm R."/>
            <person name="Olson A."/>
            <person name="Spatafora J."/>
            <person name="Veneault-Fourrey C."/>
            <person name="Henrissat B."/>
            <person name="Grigoriev I."/>
            <person name="Martin F."/>
            <person name="Perotto S."/>
        </authorList>
    </citation>
    <scope>NUCLEOTIDE SEQUENCE [LARGE SCALE GENOMIC DNA]</scope>
    <source>
        <strain evidence="2 3">E</strain>
    </source>
</reference>
<keyword evidence="3" id="KW-1185">Reference proteome</keyword>
<protein>
    <submittedName>
        <fullName evidence="2">Uncharacterized protein</fullName>
    </submittedName>
</protein>
<proteinExistence type="predicted"/>
<dbReference type="AlphaFoldDB" id="A0A2J6SLR0"/>
<keyword evidence="1" id="KW-1133">Transmembrane helix</keyword>
<evidence type="ECO:0000256" key="1">
    <source>
        <dbReference type="SAM" id="Phobius"/>
    </source>
</evidence>